<reference evidence="2" key="1">
    <citation type="journal article" date="2014" name="Nat. Commun.">
        <title>Multiple recent horizontal transfers of a large genomic region in cheese making fungi.</title>
        <authorList>
            <person name="Cheeseman K."/>
            <person name="Ropars J."/>
            <person name="Renault P."/>
            <person name="Dupont J."/>
            <person name="Gouzy J."/>
            <person name="Branca A."/>
            <person name="Abraham A.L."/>
            <person name="Ceppi M."/>
            <person name="Conseiller E."/>
            <person name="Debuchy R."/>
            <person name="Malagnac F."/>
            <person name="Goarin A."/>
            <person name="Silar P."/>
            <person name="Lacoste S."/>
            <person name="Sallet E."/>
            <person name="Bensimon A."/>
            <person name="Giraud T."/>
            <person name="Brygoo Y."/>
        </authorList>
    </citation>
    <scope>NUCLEOTIDE SEQUENCE [LARGE SCALE GENOMIC DNA]</scope>
    <source>
        <strain evidence="2">FM164</strain>
    </source>
</reference>
<feature type="region of interest" description="Disordered" evidence="1">
    <location>
        <begin position="30"/>
        <end position="52"/>
    </location>
</feature>
<evidence type="ECO:0000256" key="1">
    <source>
        <dbReference type="SAM" id="MobiDB-lite"/>
    </source>
</evidence>
<dbReference type="Proteomes" id="UP000030686">
    <property type="component" value="Unassembled WGS sequence"/>
</dbReference>
<evidence type="ECO:0000313" key="2">
    <source>
        <dbReference type="EMBL" id="CDM33301.1"/>
    </source>
</evidence>
<dbReference type="AlphaFoldDB" id="W6QBA8"/>
<name>W6QBA8_PENRF</name>
<gene>
    <name evidence="2" type="ORF">PROQFM164_S03g000025</name>
</gene>
<keyword evidence="3" id="KW-1185">Reference proteome</keyword>
<accession>W6QBA8</accession>
<organism evidence="2 3">
    <name type="scientific">Penicillium roqueforti (strain FM164)</name>
    <dbReference type="NCBI Taxonomy" id="1365484"/>
    <lineage>
        <taxon>Eukaryota</taxon>
        <taxon>Fungi</taxon>
        <taxon>Dikarya</taxon>
        <taxon>Ascomycota</taxon>
        <taxon>Pezizomycotina</taxon>
        <taxon>Eurotiomycetes</taxon>
        <taxon>Eurotiomycetidae</taxon>
        <taxon>Eurotiales</taxon>
        <taxon>Aspergillaceae</taxon>
        <taxon>Penicillium</taxon>
    </lineage>
</organism>
<evidence type="ECO:0000313" key="3">
    <source>
        <dbReference type="Proteomes" id="UP000030686"/>
    </source>
</evidence>
<protein>
    <submittedName>
        <fullName evidence="2">Genomic scaffold, ProqFM164S03</fullName>
    </submittedName>
</protein>
<sequence>MVSGSVPGRRARLCGSYALQQCSAVQATSENDTRGEFCSTSPIAPAKGGLAH</sequence>
<dbReference type="EMBL" id="HG792017">
    <property type="protein sequence ID" value="CDM33301.1"/>
    <property type="molecule type" value="Genomic_DNA"/>
</dbReference>
<proteinExistence type="predicted"/>